<feature type="domain" description="Fungal lipase-type" evidence="4">
    <location>
        <begin position="87"/>
        <end position="220"/>
    </location>
</feature>
<dbReference type="InterPro" id="IPR002921">
    <property type="entry name" value="Fungal_lipase-type"/>
</dbReference>
<dbReference type="EMBL" id="CM002801">
    <property type="protein sequence ID" value="KZN84224.1"/>
    <property type="molecule type" value="Genomic_DNA"/>
</dbReference>
<keyword evidence="2" id="KW-0378">Hydrolase</keyword>
<dbReference type="GO" id="GO:0006629">
    <property type="term" value="P:lipid metabolic process"/>
    <property type="evidence" value="ECO:0007669"/>
    <property type="project" value="InterPro"/>
</dbReference>
<evidence type="ECO:0000313" key="5">
    <source>
        <dbReference type="EMBL" id="KZN84224.1"/>
    </source>
</evidence>
<dbReference type="PANTHER" id="PTHR46640">
    <property type="entry name" value="TRIACYLGLYCEROL LIPASE, PUTATIVE (AFU_ORTHOLOGUE AFUA_6G06510)-RELATED"/>
    <property type="match status" value="1"/>
</dbReference>
<dbReference type="GO" id="GO:0017000">
    <property type="term" value="P:antibiotic biosynthetic process"/>
    <property type="evidence" value="ECO:0007669"/>
    <property type="project" value="UniProtKB-ARBA"/>
</dbReference>
<evidence type="ECO:0000256" key="2">
    <source>
        <dbReference type="ARBA" id="ARBA00022801"/>
    </source>
</evidence>
<dbReference type="SUPFAM" id="SSF53474">
    <property type="entry name" value="alpha/beta-Hydrolases"/>
    <property type="match status" value="1"/>
</dbReference>
<dbReference type="AlphaFoldDB" id="A0A167Q2Y1"/>
<organism evidence="5">
    <name type="scientific">Penicillium chrysogenum</name>
    <name type="common">Penicillium notatum</name>
    <dbReference type="NCBI Taxonomy" id="5076"/>
    <lineage>
        <taxon>Eukaryota</taxon>
        <taxon>Fungi</taxon>
        <taxon>Dikarya</taxon>
        <taxon>Ascomycota</taxon>
        <taxon>Pezizomycotina</taxon>
        <taxon>Eurotiomycetes</taxon>
        <taxon>Eurotiomycetidae</taxon>
        <taxon>Eurotiales</taxon>
        <taxon>Aspergillaceae</taxon>
        <taxon>Penicillium</taxon>
        <taxon>Penicillium chrysogenum species complex</taxon>
    </lineage>
</organism>
<evidence type="ECO:0000259" key="4">
    <source>
        <dbReference type="Pfam" id="PF01764"/>
    </source>
</evidence>
<dbReference type="GO" id="GO:0072330">
    <property type="term" value="P:monocarboxylic acid biosynthetic process"/>
    <property type="evidence" value="ECO:0007669"/>
    <property type="project" value="UniProtKB-ARBA"/>
</dbReference>
<evidence type="ECO:0000256" key="1">
    <source>
        <dbReference type="ARBA" id="ARBA00022729"/>
    </source>
</evidence>
<protein>
    <submittedName>
        <fullName evidence="5">Putative feruloyl esterase A</fullName>
    </submittedName>
</protein>
<name>A0A167Q2Y1_PENCH</name>
<gene>
    <name evidence="5" type="ORF">EN45_113440</name>
</gene>
<dbReference type="GO" id="GO:0016787">
    <property type="term" value="F:hydrolase activity"/>
    <property type="evidence" value="ECO:0007669"/>
    <property type="project" value="UniProtKB-KW"/>
</dbReference>
<evidence type="ECO:0000256" key="3">
    <source>
        <dbReference type="SAM" id="SignalP"/>
    </source>
</evidence>
<feature type="signal peptide" evidence="3">
    <location>
        <begin position="1"/>
        <end position="20"/>
    </location>
</feature>
<dbReference type="PhylomeDB" id="A0A167Q2Y1"/>
<dbReference type="InterPro" id="IPR029058">
    <property type="entry name" value="AB_hydrolase_fold"/>
</dbReference>
<proteinExistence type="predicted"/>
<dbReference type="PANTHER" id="PTHR46640:SF1">
    <property type="entry name" value="FUNGAL LIPASE-LIKE DOMAIN-CONTAINING PROTEIN-RELATED"/>
    <property type="match status" value="1"/>
</dbReference>
<dbReference type="CDD" id="cd00519">
    <property type="entry name" value="Lipase_3"/>
    <property type="match status" value="1"/>
</dbReference>
<dbReference type="InterPro" id="IPR051299">
    <property type="entry name" value="AB_hydrolase_lip/est"/>
</dbReference>
<dbReference type="Gene3D" id="3.40.50.1820">
    <property type="entry name" value="alpha/beta hydrolase"/>
    <property type="match status" value="1"/>
</dbReference>
<dbReference type="Pfam" id="PF01764">
    <property type="entry name" value="Lipase_3"/>
    <property type="match status" value="1"/>
</dbReference>
<keyword evidence="1 3" id="KW-0732">Signal</keyword>
<accession>A0A167Q2Y1</accession>
<dbReference type="Proteomes" id="UP000076449">
    <property type="component" value="Chromosome IV"/>
</dbReference>
<sequence length="284" mass="30009">MLFNCQSLLVGISLISQALSAPILESRATADASAFPDLHRAAQLSSAAYSGCRGNAFDVTITKRIDHLLTGTDGFIGYSTEKKKISVIMRGSTSIVDILNDIDIHLVTPSLSGVTFPSDVQIMRGINRPWSAVHDTVIAEVKSLIAKYPDYTLEAIGHSLGGALTSIAHVALAQNFPDKELTSNALAAFPIGNEAWANFAGSQPGTFIRGNNVLDGVPNMYSSGLVNFKHYGTEYYSSGSEASCVKCEGQRDRACSAGNGMYAVTIGHFSSFGITMLTAGCGGL</sequence>
<feature type="chain" id="PRO_5007891390" evidence="3">
    <location>
        <begin position="21"/>
        <end position="284"/>
    </location>
</feature>
<reference evidence="5" key="1">
    <citation type="journal article" date="2014" name="Genome Announc.">
        <title>Complete sequencing and chromosome-scale genome assembly of the industrial progenitor strain P2niaD18 from the penicillin producer Penicillium chrysogenum.</title>
        <authorList>
            <person name="Specht T."/>
            <person name="Dahlmann T.A."/>
            <person name="Zadra I."/>
            <person name="Kurnsteiner H."/>
            <person name="Kuck U."/>
        </authorList>
    </citation>
    <scope>NUCLEOTIDE SEQUENCE [LARGE SCALE GENOMIC DNA]</scope>
    <source>
        <strain evidence="5">P2niaD18</strain>
    </source>
</reference>